<name>A0A5J6TKR8_9CAUD</name>
<feature type="compositionally biased region" description="Gly residues" evidence="1">
    <location>
        <begin position="140"/>
        <end position="154"/>
    </location>
</feature>
<dbReference type="RefSeq" id="YP_010062043.1">
    <property type="nucleotide sequence ID" value="NC_054790.1"/>
</dbReference>
<dbReference type="Proteomes" id="UP000327026">
    <property type="component" value="Segment"/>
</dbReference>
<dbReference type="InterPro" id="IPR049304">
    <property type="entry name" value="Gly_rich_dom"/>
</dbReference>
<gene>
    <name evidence="3" type="primary">5</name>
    <name evidence="3" type="ORF">PBI_ANTHONY_5</name>
</gene>
<dbReference type="KEGG" id="vg:64871676"/>
<evidence type="ECO:0000259" key="2">
    <source>
        <dbReference type="Pfam" id="PF21722"/>
    </source>
</evidence>
<feature type="compositionally biased region" description="Gly residues" evidence="1">
    <location>
        <begin position="181"/>
        <end position="195"/>
    </location>
</feature>
<sequence>MSIKLGTTTPMTFRLGNIKPLRIFQGSKLVWPEPFTPVFLEFTTAYSQDITAFRDAGATHVDRVVLGGGSGGAGATIVANSKGGNAGVFAWDTVSLDAAPNLTVISGSVGGGGAGGSSTGAGAAGGASTSLGTGIPTLTGAGGASSGTGSGETAGKGVSSGNADSGRSVLLNNRTYSGGFGTTVGAGSPPGGGGRAASSSFSVGYPGADGKVWLYIYSIYT</sequence>
<feature type="region of interest" description="Disordered" evidence="1">
    <location>
        <begin position="181"/>
        <end position="200"/>
    </location>
</feature>
<evidence type="ECO:0000256" key="1">
    <source>
        <dbReference type="SAM" id="MobiDB-lite"/>
    </source>
</evidence>
<accession>A0A5J6TKR8</accession>
<keyword evidence="4" id="KW-1185">Reference proteome</keyword>
<protein>
    <recommendedName>
        <fullName evidence="2">Glycine-rich domain-containing protein</fullName>
    </recommendedName>
</protein>
<feature type="domain" description="Glycine-rich" evidence="2">
    <location>
        <begin position="54"/>
        <end position="216"/>
    </location>
</feature>
<reference evidence="3 4" key="1">
    <citation type="submission" date="2019-07" db="EMBL/GenBank/DDBJ databases">
        <authorList>
            <person name="Garlena R.A."/>
            <person name="Russell D.A."/>
            <person name="Pope W.H."/>
            <person name="Jacobs-Sera D."/>
            <person name="Hatfull G.F."/>
        </authorList>
    </citation>
    <scope>NUCLEOTIDE SEQUENCE [LARGE SCALE GENOMIC DNA]</scope>
</reference>
<feature type="region of interest" description="Disordered" evidence="1">
    <location>
        <begin position="138"/>
        <end position="166"/>
    </location>
</feature>
<dbReference type="GeneID" id="64871676"/>
<dbReference type="EMBL" id="MN234188">
    <property type="protein sequence ID" value="QFG10379.1"/>
    <property type="molecule type" value="Genomic_DNA"/>
</dbReference>
<evidence type="ECO:0000313" key="4">
    <source>
        <dbReference type="Proteomes" id="UP000327026"/>
    </source>
</evidence>
<organism evidence="3 4">
    <name type="scientific">Mycobacterium phage Anthony</name>
    <dbReference type="NCBI Taxonomy" id="2599857"/>
    <lineage>
        <taxon>Viruses</taxon>
        <taxon>Duplodnaviria</taxon>
        <taxon>Heunggongvirae</taxon>
        <taxon>Uroviricota</taxon>
        <taxon>Caudoviricetes</taxon>
        <taxon>Anthonyvirus</taxon>
        <taxon>Anthonyvirus anthony</taxon>
    </lineage>
</organism>
<proteinExistence type="predicted"/>
<dbReference type="Pfam" id="PF21722">
    <property type="entry name" value="Gly_rich_2"/>
    <property type="match status" value="1"/>
</dbReference>
<evidence type="ECO:0000313" key="3">
    <source>
        <dbReference type="EMBL" id="QFG10379.1"/>
    </source>
</evidence>